<dbReference type="HOGENOM" id="CLU_3036269_0_0_1"/>
<evidence type="ECO:0000313" key="1">
    <source>
        <dbReference type="EMBL" id="EOY21664.1"/>
    </source>
</evidence>
<name>A0A061G3V2_THECC</name>
<evidence type="ECO:0000313" key="2">
    <source>
        <dbReference type="Proteomes" id="UP000026915"/>
    </source>
</evidence>
<proteinExistence type="predicted"/>
<protein>
    <submittedName>
        <fullName evidence="1">Uncharacterized protein</fullName>
    </submittedName>
</protein>
<reference evidence="1 2" key="1">
    <citation type="journal article" date="2013" name="Genome Biol.">
        <title>The genome sequence of the most widely cultivated cacao type and its use to identify candidate genes regulating pod color.</title>
        <authorList>
            <person name="Motamayor J.C."/>
            <person name="Mockaitis K."/>
            <person name="Schmutz J."/>
            <person name="Haiminen N."/>
            <person name="Iii D.L."/>
            <person name="Cornejo O."/>
            <person name="Findley S.D."/>
            <person name="Zheng P."/>
            <person name="Utro F."/>
            <person name="Royaert S."/>
            <person name="Saski C."/>
            <person name="Jenkins J."/>
            <person name="Podicheti R."/>
            <person name="Zhao M."/>
            <person name="Scheffler B.E."/>
            <person name="Stack J.C."/>
            <person name="Feltus F.A."/>
            <person name="Mustiga G.M."/>
            <person name="Amores F."/>
            <person name="Phillips W."/>
            <person name="Marelli J.P."/>
            <person name="May G.D."/>
            <person name="Shapiro H."/>
            <person name="Ma J."/>
            <person name="Bustamante C.D."/>
            <person name="Schnell R.J."/>
            <person name="Main D."/>
            <person name="Gilbert D."/>
            <person name="Parida L."/>
            <person name="Kuhn D.N."/>
        </authorList>
    </citation>
    <scope>NUCLEOTIDE SEQUENCE [LARGE SCALE GENOMIC DNA]</scope>
    <source>
        <strain evidence="2">cv. Matina 1-6</strain>
    </source>
</reference>
<gene>
    <name evidence="1" type="ORF">TCM_013706</name>
</gene>
<dbReference type="EMBL" id="CM001881">
    <property type="protein sequence ID" value="EOY21664.1"/>
    <property type="molecule type" value="Genomic_DNA"/>
</dbReference>
<organism evidence="1 2">
    <name type="scientific">Theobroma cacao</name>
    <name type="common">Cacao</name>
    <name type="synonym">Cocoa</name>
    <dbReference type="NCBI Taxonomy" id="3641"/>
    <lineage>
        <taxon>Eukaryota</taxon>
        <taxon>Viridiplantae</taxon>
        <taxon>Streptophyta</taxon>
        <taxon>Embryophyta</taxon>
        <taxon>Tracheophyta</taxon>
        <taxon>Spermatophyta</taxon>
        <taxon>Magnoliopsida</taxon>
        <taxon>eudicotyledons</taxon>
        <taxon>Gunneridae</taxon>
        <taxon>Pentapetalae</taxon>
        <taxon>rosids</taxon>
        <taxon>malvids</taxon>
        <taxon>Malvales</taxon>
        <taxon>Malvaceae</taxon>
        <taxon>Byttnerioideae</taxon>
        <taxon>Theobroma</taxon>
    </lineage>
</organism>
<accession>A0A061G3V2</accession>
<keyword evidence="2" id="KW-1185">Reference proteome</keyword>
<dbReference type="Gramene" id="EOY21664">
    <property type="protein sequence ID" value="EOY21664"/>
    <property type="gene ID" value="TCM_013706"/>
</dbReference>
<sequence>MARNLKSIKEERQGRIGHQTRLESCSMTFSSFSNEMDIFFSRNLDHRMIVQSLLS</sequence>
<dbReference type="Proteomes" id="UP000026915">
    <property type="component" value="Chromosome 3"/>
</dbReference>
<dbReference type="AlphaFoldDB" id="A0A061G3V2"/>
<dbReference type="InParanoid" id="A0A061G3V2"/>